<evidence type="ECO:0000256" key="20">
    <source>
        <dbReference type="ARBA" id="ARBA00048842"/>
    </source>
</evidence>
<keyword evidence="10" id="KW-0547">Nucleotide-binding</keyword>
<dbReference type="PANTHER" id="PTHR23033:SF13">
    <property type="entry name" value="GLYCOPROTEIN-N-ACETYLGALACTOSAMINE 3-BETA-GALACTOSYLTRANSFERASE 1"/>
    <property type="match status" value="1"/>
</dbReference>
<dbReference type="Proteomes" id="UP000527355">
    <property type="component" value="Unassembled WGS sequence"/>
</dbReference>
<evidence type="ECO:0000256" key="4">
    <source>
        <dbReference type="ARBA" id="ARBA00006462"/>
    </source>
</evidence>
<dbReference type="FunFam" id="3.90.550.50:FF:000007">
    <property type="entry name" value="Glycoprotein-N-acetylgalactosamine 3-beta-galactosyltransferase 1"/>
    <property type="match status" value="1"/>
</dbReference>
<evidence type="ECO:0000256" key="17">
    <source>
        <dbReference type="ARBA" id="ARBA00041226"/>
    </source>
</evidence>
<name>A0A7J7V2A6_MYOMY</name>
<comment type="catalytic activity">
    <reaction evidence="21">
        <text>a 3-O-[N-acetyl-alpha-D-galactosaminyl]-L-seryl-[protein] + UDP-alpha-D-galactose = a 3-O-[beta-D-galactosyl-(1-&gt;3)-N-acetyl-alpha-D-galactosaminyl]-L-seryl-[protein] + UDP + H(+)</text>
        <dbReference type="Rhea" id="RHEA:56200"/>
        <dbReference type="Rhea" id="RHEA-COMP:12788"/>
        <dbReference type="Rhea" id="RHEA-COMP:13922"/>
        <dbReference type="ChEBI" id="CHEBI:15378"/>
        <dbReference type="ChEBI" id="CHEBI:53604"/>
        <dbReference type="ChEBI" id="CHEBI:58223"/>
        <dbReference type="ChEBI" id="CHEBI:66914"/>
        <dbReference type="ChEBI" id="CHEBI:137949"/>
    </reaction>
    <physiologicalReaction direction="left-to-right" evidence="21">
        <dbReference type="Rhea" id="RHEA:56201"/>
    </physiologicalReaction>
</comment>
<evidence type="ECO:0000256" key="18">
    <source>
        <dbReference type="ARBA" id="ARBA00042009"/>
    </source>
</evidence>
<dbReference type="EC" id="2.4.1.122" evidence="5"/>
<dbReference type="InterPro" id="IPR003378">
    <property type="entry name" value="Fringe-like_glycosylTrfase"/>
</dbReference>
<evidence type="ECO:0000256" key="11">
    <source>
        <dbReference type="ARBA" id="ARBA00022968"/>
    </source>
</evidence>
<dbReference type="VEuPathDB" id="HostDB:GeneID_118666189"/>
<comment type="catalytic activity">
    <reaction evidence="20">
        <text>an N-acetyl-alpha-D-galactosaminyl derivative + UDP-alpha-D-galactose = a beta-D-galactosyl-(1-&gt;3)-N-acetyl-alpha-D-galactosaminyl derivative + UDP + H(+)</text>
        <dbReference type="Rhea" id="RHEA:15621"/>
        <dbReference type="ChEBI" id="CHEBI:15378"/>
        <dbReference type="ChEBI" id="CHEBI:28257"/>
        <dbReference type="ChEBI" id="CHEBI:58223"/>
        <dbReference type="ChEBI" id="CHEBI:66914"/>
        <dbReference type="ChEBI" id="CHEBI:133470"/>
        <dbReference type="EC" id="2.4.1.122"/>
    </reaction>
</comment>
<evidence type="ECO:0000256" key="22">
    <source>
        <dbReference type="ARBA" id="ARBA00051758"/>
    </source>
</evidence>
<evidence type="ECO:0000256" key="19">
    <source>
        <dbReference type="ARBA" id="ARBA00043065"/>
    </source>
</evidence>
<keyword evidence="12" id="KW-1133">Transmembrane helix</keyword>
<evidence type="ECO:0000256" key="1">
    <source>
        <dbReference type="ARBA" id="ARBA00001936"/>
    </source>
</evidence>
<evidence type="ECO:0000256" key="16">
    <source>
        <dbReference type="ARBA" id="ARBA00040898"/>
    </source>
</evidence>
<protein>
    <recommendedName>
        <fullName evidence="16">Glycoprotein-N-acetylgalactosamine 3-beta-galactosyltransferase 1</fullName>
        <ecNumber evidence="5">2.4.1.122</ecNumber>
    </recommendedName>
    <alternativeName>
        <fullName evidence="18">Core 1 O-glycan T-synthase</fullName>
    </alternativeName>
    <alternativeName>
        <fullName evidence="19">Core 1 UDP-galactose:N-acetylgalactosamine-alpha-R beta 1,3-galactosyltransferase 1</fullName>
    </alternativeName>
    <alternativeName>
        <fullName evidence="17">Core 1 beta1,3-galactosyltransferase 1</fullName>
    </alternativeName>
</protein>
<evidence type="ECO:0000256" key="13">
    <source>
        <dbReference type="ARBA" id="ARBA00023136"/>
    </source>
</evidence>
<evidence type="ECO:0000256" key="6">
    <source>
        <dbReference type="ARBA" id="ARBA00022676"/>
    </source>
</evidence>
<comment type="cofactor">
    <cofactor evidence="1">
        <name>Mn(2+)</name>
        <dbReference type="ChEBI" id="CHEBI:29035"/>
    </cofactor>
</comment>
<comment type="caution">
    <text evidence="27">The sequence shown here is derived from an EMBL/GenBank/DDBJ whole genome shotgun (WGS) entry which is preliminary data.</text>
</comment>
<evidence type="ECO:0000256" key="12">
    <source>
        <dbReference type="ARBA" id="ARBA00022989"/>
    </source>
</evidence>
<evidence type="ECO:0000259" key="26">
    <source>
        <dbReference type="Pfam" id="PF02434"/>
    </source>
</evidence>
<comment type="subunit">
    <text evidence="24">Homodimer; disulfide-linked. Interacts with the C1GALT1C1 chaperone; required for galactosyltransferase activity.</text>
</comment>
<evidence type="ECO:0000256" key="5">
    <source>
        <dbReference type="ARBA" id="ARBA00012557"/>
    </source>
</evidence>
<dbReference type="GO" id="GO:0016263">
    <property type="term" value="F:glycoprotein-N-acetylgalactosamine 3-beta-galactosyltransferase activity"/>
    <property type="evidence" value="ECO:0007669"/>
    <property type="project" value="UniProtKB-EC"/>
</dbReference>
<evidence type="ECO:0000256" key="21">
    <source>
        <dbReference type="ARBA" id="ARBA00051634"/>
    </source>
</evidence>
<keyword evidence="13" id="KW-0472">Membrane</keyword>
<dbReference type="Gene3D" id="3.90.550.50">
    <property type="match status" value="1"/>
</dbReference>
<dbReference type="Pfam" id="PF02434">
    <property type="entry name" value="Fringe"/>
    <property type="match status" value="1"/>
</dbReference>
<proteinExistence type="inferred from homology"/>
<dbReference type="UniPathway" id="UPA00378"/>
<keyword evidence="7 27" id="KW-0808">Transferase</keyword>
<keyword evidence="8" id="KW-0812">Transmembrane</keyword>
<evidence type="ECO:0000313" key="27">
    <source>
        <dbReference type="EMBL" id="KAF6319212.1"/>
    </source>
</evidence>
<dbReference type="GO" id="GO:0001525">
    <property type="term" value="P:angiogenesis"/>
    <property type="evidence" value="ECO:0007669"/>
    <property type="project" value="UniProtKB-ARBA"/>
</dbReference>
<keyword evidence="14" id="KW-1015">Disulfide bond</keyword>
<comment type="pathway">
    <text evidence="3">Protein modification; protein glycosylation.</text>
</comment>
<dbReference type="PANTHER" id="PTHR23033">
    <property type="entry name" value="BETA1,3-GALACTOSYLTRANSFERASE"/>
    <property type="match status" value="1"/>
</dbReference>
<dbReference type="InterPro" id="IPR026050">
    <property type="entry name" value="C1GALT1/C1GALT1_chp1"/>
</dbReference>
<evidence type="ECO:0000256" key="2">
    <source>
        <dbReference type="ARBA" id="ARBA00004606"/>
    </source>
</evidence>
<comment type="similarity">
    <text evidence="4">Belongs to the glycosyltransferase 31 family. Beta3-Gal-T subfamily.</text>
</comment>
<evidence type="ECO:0000256" key="9">
    <source>
        <dbReference type="ARBA" id="ARBA00022723"/>
    </source>
</evidence>
<evidence type="ECO:0000256" key="23">
    <source>
        <dbReference type="ARBA" id="ARBA00053789"/>
    </source>
</evidence>
<dbReference type="GO" id="GO:0046872">
    <property type="term" value="F:metal ion binding"/>
    <property type="evidence" value="ECO:0007669"/>
    <property type="project" value="UniProtKB-KW"/>
</dbReference>
<reference evidence="27 28" key="1">
    <citation type="journal article" date="2020" name="Nature">
        <title>Six reference-quality genomes reveal evolution of bat adaptations.</title>
        <authorList>
            <person name="Jebb D."/>
            <person name="Huang Z."/>
            <person name="Pippel M."/>
            <person name="Hughes G.M."/>
            <person name="Lavrichenko K."/>
            <person name="Devanna P."/>
            <person name="Winkler S."/>
            <person name="Jermiin L.S."/>
            <person name="Skirmuntt E.C."/>
            <person name="Katzourakis A."/>
            <person name="Burkitt-Gray L."/>
            <person name="Ray D.A."/>
            <person name="Sullivan K.A.M."/>
            <person name="Roscito J.G."/>
            <person name="Kirilenko B.M."/>
            <person name="Davalos L.M."/>
            <person name="Corthals A.P."/>
            <person name="Power M.L."/>
            <person name="Jones G."/>
            <person name="Ransome R.D."/>
            <person name="Dechmann D.K.N."/>
            <person name="Locatelli A.G."/>
            <person name="Puechmaille S.J."/>
            <person name="Fedrigo O."/>
            <person name="Jarvis E.D."/>
            <person name="Hiller M."/>
            <person name="Vernes S.C."/>
            <person name="Myers E.W."/>
            <person name="Teeling E.C."/>
        </authorList>
    </citation>
    <scope>NUCLEOTIDE SEQUENCE [LARGE SCALE GENOMIC DNA]</scope>
    <source>
        <strain evidence="27">MMyoMyo1</strain>
        <tissue evidence="27">Flight muscle</tissue>
    </source>
</reference>
<dbReference type="EMBL" id="JABWUV010000011">
    <property type="protein sequence ID" value="KAF6319212.1"/>
    <property type="molecule type" value="Genomic_DNA"/>
</dbReference>
<feature type="region of interest" description="Disordered" evidence="25">
    <location>
        <begin position="121"/>
        <end position="165"/>
    </location>
</feature>
<accession>A0A7J7V2A6</accession>
<evidence type="ECO:0000256" key="14">
    <source>
        <dbReference type="ARBA" id="ARBA00023157"/>
    </source>
</evidence>
<keyword evidence="11" id="KW-0735">Signal-anchor</keyword>
<comment type="subcellular location">
    <subcellularLocation>
        <location evidence="2">Membrane</location>
        <topology evidence="2">Single-pass type II membrane protein</topology>
    </subcellularLocation>
</comment>
<sequence>MSGTAGGGALRLRVRGLASARPSRARSVGGGSLEGGTRARVPVNRCLGVAAGAGGVRASEGGAGTSCARRLCEPRLGPPALPAAILFSCCFLFAAGPSLSPSRAALLLARCPAVDRRRRRRVPAGPCSGPAPPPAGRAGPAAQVLAPSPGAAGLPRQPGAQRAGAFPECRRLPPGCGGSSDIHFWEMASKTWLNFLIFLCGSAVGFVLCSQLFSILLGEQGDTQPKILHNDPHARHSDDNGQNHLEGQMNFNADASQHKDENTDIAENLYQKVKILCWVMTGPQNLEKKAKHVKATWAQRCNKVLFMSSEENKDFPAVGLETREGRDQLYWKTIKAFQYVHDHYLEDADWFMKADDDTYVILDNLRWLLSKHSPEEPIYFGRRFKPYVKQGYMSGGAGYVLSKEALKRFVDAFKTEKCTHSSSIEDLALGRCMEIINVEAGDSRDTIGKETFHPFVPEHHLIKGYLPKTFWYWNYNYYPPVEGPGCCSDLAVSFHYVDPTTMYELEYLVYHLRPYGYLYRYQPALPENIRKEISQAYKNEDPK</sequence>
<keyword evidence="9" id="KW-0479">Metal-binding</keyword>
<dbReference type="GO" id="GO:0000166">
    <property type="term" value="F:nucleotide binding"/>
    <property type="evidence" value="ECO:0007669"/>
    <property type="project" value="UniProtKB-KW"/>
</dbReference>
<feature type="compositionally biased region" description="Basic and acidic residues" evidence="25">
    <location>
        <begin position="228"/>
        <end position="241"/>
    </location>
</feature>
<comment type="catalytic activity">
    <reaction evidence="22">
        <text>a 3-O-[N-acetyl-alpha-D-galactosaminyl]-L-threonyl-[protein] + UDP-alpha-D-galactose = a 3-O-[beta-D-galactosyl-(1-&gt;3)-N-acetyl-alpha-D-galactosaminyl]-L-threonyl-[protein] + UDP + H(+)</text>
        <dbReference type="Rhea" id="RHEA:56196"/>
        <dbReference type="Rhea" id="RHEA-COMP:11689"/>
        <dbReference type="Rhea" id="RHEA-COMP:13923"/>
        <dbReference type="ChEBI" id="CHEBI:15378"/>
        <dbReference type="ChEBI" id="CHEBI:58223"/>
        <dbReference type="ChEBI" id="CHEBI:66914"/>
        <dbReference type="ChEBI" id="CHEBI:87075"/>
        <dbReference type="ChEBI" id="CHEBI:137950"/>
    </reaction>
    <physiologicalReaction direction="left-to-right" evidence="22">
        <dbReference type="Rhea" id="RHEA:56197"/>
    </physiologicalReaction>
</comment>
<keyword evidence="15" id="KW-0464">Manganese</keyword>
<dbReference type="GO" id="GO:0016020">
    <property type="term" value="C:membrane"/>
    <property type="evidence" value="ECO:0007669"/>
    <property type="project" value="UniProtKB-SubCell"/>
</dbReference>
<evidence type="ECO:0000313" key="28">
    <source>
        <dbReference type="Proteomes" id="UP000527355"/>
    </source>
</evidence>
<comment type="function">
    <text evidence="23">Glycosyltransferase that generates the core 1 O-glycan Gal-beta1-3GalNAc-alpha1-Ser/Thr (T antigen), which is a precursor for many extended O-glycans in glycoproteins. Plays a central role in many processes, such as angiogenesis, thrombopoiesis and kidney homeostasis development.</text>
</comment>
<evidence type="ECO:0000256" key="8">
    <source>
        <dbReference type="ARBA" id="ARBA00022692"/>
    </source>
</evidence>
<evidence type="ECO:0000256" key="25">
    <source>
        <dbReference type="SAM" id="MobiDB-lite"/>
    </source>
</evidence>
<evidence type="ECO:0000256" key="7">
    <source>
        <dbReference type="ARBA" id="ARBA00022679"/>
    </source>
</evidence>
<evidence type="ECO:0000256" key="15">
    <source>
        <dbReference type="ARBA" id="ARBA00023211"/>
    </source>
</evidence>
<feature type="region of interest" description="Disordered" evidence="25">
    <location>
        <begin position="226"/>
        <end position="247"/>
    </location>
</feature>
<keyword evidence="28" id="KW-1185">Reference proteome</keyword>
<keyword evidence="6 27" id="KW-0328">Glycosyltransferase</keyword>
<evidence type="ECO:0000256" key="3">
    <source>
        <dbReference type="ARBA" id="ARBA00004922"/>
    </source>
</evidence>
<evidence type="ECO:0000256" key="24">
    <source>
        <dbReference type="ARBA" id="ARBA00064802"/>
    </source>
</evidence>
<organism evidence="27 28">
    <name type="scientific">Myotis myotis</name>
    <name type="common">Greater mouse-eared bat</name>
    <name type="synonym">Vespertilio myotis</name>
    <dbReference type="NCBI Taxonomy" id="51298"/>
    <lineage>
        <taxon>Eukaryota</taxon>
        <taxon>Metazoa</taxon>
        <taxon>Chordata</taxon>
        <taxon>Craniata</taxon>
        <taxon>Vertebrata</taxon>
        <taxon>Euteleostomi</taxon>
        <taxon>Mammalia</taxon>
        <taxon>Eutheria</taxon>
        <taxon>Laurasiatheria</taxon>
        <taxon>Chiroptera</taxon>
        <taxon>Yangochiroptera</taxon>
        <taxon>Vespertilionidae</taxon>
        <taxon>Myotis</taxon>
    </lineage>
</organism>
<gene>
    <name evidence="27" type="ORF">mMyoMyo1_001751</name>
</gene>
<dbReference type="AlphaFoldDB" id="A0A7J7V2A6"/>
<evidence type="ECO:0000256" key="10">
    <source>
        <dbReference type="ARBA" id="ARBA00022741"/>
    </source>
</evidence>
<feature type="domain" description="Fringe-like glycosyltransferase" evidence="26">
    <location>
        <begin position="275"/>
        <end position="439"/>
    </location>
</feature>